<evidence type="ECO:0000256" key="5">
    <source>
        <dbReference type="PROSITE-ProRule" id="PRU00169"/>
    </source>
</evidence>
<dbReference type="Pfam" id="PF00196">
    <property type="entry name" value="GerE"/>
    <property type="match status" value="1"/>
</dbReference>
<dbReference type="GO" id="GO:0003677">
    <property type="term" value="F:DNA binding"/>
    <property type="evidence" value="ECO:0007669"/>
    <property type="project" value="UniProtKB-KW"/>
</dbReference>
<keyword evidence="2" id="KW-0805">Transcription regulation</keyword>
<dbReference type="GO" id="GO:0000160">
    <property type="term" value="P:phosphorelay signal transduction system"/>
    <property type="evidence" value="ECO:0007669"/>
    <property type="project" value="InterPro"/>
</dbReference>
<dbReference type="PROSITE" id="PS50110">
    <property type="entry name" value="RESPONSE_REGULATORY"/>
    <property type="match status" value="1"/>
</dbReference>
<dbReference type="PANTHER" id="PTHR43214">
    <property type="entry name" value="TWO-COMPONENT RESPONSE REGULATOR"/>
    <property type="match status" value="1"/>
</dbReference>
<evidence type="ECO:0000259" key="6">
    <source>
        <dbReference type="PROSITE" id="PS50043"/>
    </source>
</evidence>
<reference evidence="8 9" key="1">
    <citation type="submission" date="2015-09" db="EMBL/GenBank/DDBJ databases">
        <title>Draft genome sequence of Alicyclobacillus ferrooxydans DSM 22381.</title>
        <authorList>
            <person name="Hemp J."/>
        </authorList>
    </citation>
    <scope>NUCLEOTIDE SEQUENCE [LARGE SCALE GENOMIC DNA]</scope>
    <source>
        <strain evidence="8 9">TC-34</strain>
    </source>
</reference>
<comment type="caution">
    <text evidence="8">The sequence shown here is derived from an EMBL/GenBank/DDBJ whole genome shotgun (WGS) entry which is preliminary data.</text>
</comment>
<dbReference type="Gene3D" id="3.40.50.2300">
    <property type="match status" value="1"/>
</dbReference>
<accession>A0A0P9CRT3</accession>
<proteinExistence type="predicted"/>
<dbReference type="PROSITE" id="PS00622">
    <property type="entry name" value="HTH_LUXR_1"/>
    <property type="match status" value="1"/>
</dbReference>
<dbReference type="PRINTS" id="PR00038">
    <property type="entry name" value="HTHLUXR"/>
</dbReference>
<dbReference type="SMART" id="SM00448">
    <property type="entry name" value="REC"/>
    <property type="match status" value="1"/>
</dbReference>
<dbReference type="CDD" id="cd06170">
    <property type="entry name" value="LuxR_C_like"/>
    <property type="match status" value="1"/>
</dbReference>
<dbReference type="SUPFAM" id="SSF52172">
    <property type="entry name" value="CheY-like"/>
    <property type="match status" value="1"/>
</dbReference>
<dbReference type="InterPro" id="IPR011006">
    <property type="entry name" value="CheY-like_superfamily"/>
</dbReference>
<feature type="modified residue" description="4-aspartylphosphate" evidence="5">
    <location>
        <position position="65"/>
    </location>
</feature>
<organism evidence="8 9">
    <name type="scientific">Alicyclobacillus ferrooxydans</name>
    <dbReference type="NCBI Taxonomy" id="471514"/>
    <lineage>
        <taxon>Bacteria</taxon>
        <taxon>Bacillati</taxon>
        <taxon>Bacillota</taxon>
        <taxon>Bacilli</taxon>
        <taxon>Bacillales</taxon>
        <taxon>Alicyclobacillaceae</taxon>
        <taxon>Alicyclobacillus</taxon>
    </lineage>
</organism>
<dbReference type="AlphaFoldDB" id="A0A0P9CRT3"/>
<dbReference type="EMBL" id="LJCO01000079">
    <property type="protein sequence ID" value="KPV42246.1"/>
    <property type="molecule type" value="Genomic_DNA"/>
</dbReference>
<dbReference type="SUPFAM" id="SSF46894">
    <property type="entry name" value="C-terminal effector domain of the bipartite response regulators"/>
    <property type="match status" value="1"/>
</dbReference>
<dbReference type="PATRIC" id="fig|471514.4.peg.4552"/>
<dbReference type="PROSITE" id="PS50043">
    <property type="entry name" value="HTH_LUXR_2"/>
    <property type="match status" value="1"/>
</dbReference>
<gene>
    <name evidence="8" type="ORF">AN477_18185</name>
</gene>
<sequence length="233" mass="26061">MRVEQDLKKDSAVRVLIVDDHELFRQGVSSILSRNPQIEVVGEAENGKIAIEKCRDELPDVVLMDINMPVCDGLTATREIKREHPYVKILILTVSDAEEMLFDAIKSGASGYVLKNASPATVVDSVLRISRNEPVIPGNLAMQIITEFSKPVERTVRQQVDELTEREVEVLRQLSTGATNRDIAKVLYISENTVRNHVRNILEKLHLSNRVQAAAYAVREGYTVKGDPDSEQS</sequence>
<keyword evidence="4" id="KW-0804">Transcription</keyword>
<name>A0A0P9CRT3_9BACL</name>
<dbReference type="Pfam" id="PF00072">
    <property type="entry name" value="Response_reg"/>
    <property type="match status" value="1"/>
</dbReference>
<feature type="domain" description="HTH luxR-type" evidence="6">
    <location>
        <begin position="156"/>
        <end position="221"/>
    </location>
</feature>
<keyword evidence="3" id="KW-0238">DNA-binding</keyword>
<dbReference type="InterPro" id="IPR039420">
    <property type="entry name" value="WalR-like"/>
</dbReference>
<dbReference type="STRING" id="471514.AN477_18185"/>
<dbReference type="InterPro" id="IPR000792">
    <property type="entry name" value="Tscrpt_reg_LuxR_C"/>
</dbReference>
<evidence type="ECO:0000313" key="9">
    <source>
        <dbReference type="Proteomes" id="UP000050482"/>
    </source>
</evidence>
<evidence type="ECO:0000259" key="7">
    <source>
        <dbReference type="PROSITE" id="PS50110"/>
    </source>
</evidence>
<dbReference type="SMART" id="SM00421">
    <property type="entry name" value="HTH_LUXR"/>
    <property type="match status" value="1"/>
</dbReference>
<keyword evidence="9" id="KW-1185">Reference proteome</keyword>
<dbReference type="GO" id="GO:0006355">
    <property type="term" value="P:regulation of DNA-templated transcription"/>
    <property type="evidence" value="ECO:0007669"/>
    <property type="project" value="InterPro"/>
</dbReference>
<evidence type="ECO:0000313" key="8">
    <source>
        <dbReference type="EMBL" id="KPV42246.1"/>
    </source>
</evidence>
<evidence type="ECO:0000256" key="4">
    <source>
        <dbReference type="ARBA" id="ARBA00023163"/>
    </source>
</evidence>
<evidence type="ECO:0000256" key="2">
    <source>
        <dbReference type="ARBA" id="ARBA00023015"/>
    </source>
</evidence>
<feature type="domain" description="Response regulatory" evidence="7">
    <location>
        <begin position="14"/>
        <end position="130"/>
    </location>
</feature>
<evidence type="ECO:0000256" key="3">
    <source>
        <dbReference type="ARBA" id="ARBA00023125"/>
    </source>
</evidence>
<dbReference type="InterPro" id="IPR058245">
    <property type="entry name" value="NreC/VraR/RcsB-like_REC"/>
</dbReference>
<dbReference type="CDD" id="cd17535">
    <property type="entry name" value="REC_NarL-like"/>
    <property type="match status" value="1"/>
</dbReference>
<dbReference type="PANTHER" id="PTHR43214:SF37">
    <property type="entry name" value="TRANSCRIPTIONAL REGULATORY PROTEIN YDFI"/>
    <property type="match status" value="1"/>
</dbReference>
<keyword evidence="1 5" id="KW-0597">Phosphoprotein</keyword>
<dbReference type="InterPro" id="IPR016032">
    <property type="entry name" value="Sig_transdc_resp-reg_C-effctor"/>
</dbReference>
<dbReference type="InterPro" id="IPR001789">
    <property type="entry name" value="Sig_transdc_resp-reg_receiver"/>
</dbReference>
<evidence type="ECO:0000256" key="1">
    <source>
        <dbReference type="ARBA" id="ARBA00022553"/>
    </source>
</evidence>
<protein>
    <submittedName>
        <fullName evidence="8">Chemotaxis protein CheY</fullName>
    </submittedName>
</protein>
<dbReference type="Proteomes" id="UP000050482">
    <property type="component" value="Unassembled WGS sequence"/>
</dbReference>